<feature type="compositionally biased region" description="Low complexity" evidence="8">
    <location>
        <begin position="1744"/>
        <end position="1755"/>
    </location>
</feature>
<feature type="region of interest" description="N-terminal hotdog fold" evidence="7">
    <location>
        <begin position="1367"/>
        <end position="1489"/>
    </location>
</feature>
<evidence type="ECO:0000256" key="8">
    <source>
        <dbReference type="SAM" id="MobiDB-lite"/>
    </source>
</evidence>
<evidence type="ECO:0000256" key="5">
    <source>
        <dbReference type="ARBA" id="ARBA00023098"/>
    </source>
</evidence>
<dbReference type="SUPFAM" id="SSF51735">
    <property type="entry name" value="NAD(P)-binding Rossmann-fold domains"/>
    <property type="match status" value="2"/>
</dbReference>
<dbReference type="PROSITE" id="PS52019">
    <property type="entry name" value="PKS_MFAS_DH"/>
    <property type="match status" value="1"/>
</dbReference>
<keyword evidence="5" id="KW-0443">Lipid metabolism</keyword>
<dbReference type="InterPro" id="IPR018201">
    <property type="entry name" value="Ketoacyl_synth_AS"/>
</dbReference>
<dbReference type="Gene3D" id="3.30.70.3290">
    <property type="match status" value="1"/>
</dbReference>
<feature type="active site" description="Proton acceptor; for dehydratase activity" evidence="7">
    <location>
        <position position="1398"/>
    </location>
</feature>
<keyword evidence="3" id="KW-0808">Transferase</keyword>
<dbReference type="GO" id="GO:0004312">
    <property type="term" value="F:fatty acid synthase activity"/>
    <property type="evidence" value="ECO:0007669"/>
    <property type="project" value="TreeGrafter"/>
</dbReference>
<dbReference type="InterPro" id="IPR020807">
    <property type="entry name" value="PKS_DH"/>
</dbReference>
<dbReference type="InterPro" id="IPR050091">
    <property type="entry name" value="PKS_NRPS_Biosynth_Enz"/>
</dbReference>
<dbReference type="Pfam" id="PF14765">
    <property type="entry name" value="PS-DH"/>
    <property type="match status" value="1"/>
</dbReference>
<keyword evidence="4" id="KW-0276">Fatty acid metabolism</keyword>
<accession>A0A0D0QF05</accession>
<feature type="domain" description="PKS/mFAS DH" evidence="10">
    <location>
        <begin position="1367"/>
        <end position="1647"/>
    </location>
</feature>
<proteinExistence type="predicted"/>
<dbReference type="Gene3D" id="3.30.70.250">
    <property type="entry name" value="Malonyl-CoA ACP transacylase, ACP-binding"/>
    <property type="match status" value="1"/>
</dbReference>
<dbReference type="InterPro" id="IPR014031">
    <property type="entry name" value="Ketoacyl_synth_C"/>
</dbReference>
<dbReference type="STRING" id="1123501.Wenmar_00286"/>
<dbReference type="FunFam" id="3.40.47.10:FF:000042">
    <property type="entry name" value="Polyketide synthase Pks13"/>
    <property type="match status" value="1"/>
</dbReference>
<dbReference type="Pfam" id="PF02801">
    <property type="entry name" value="Ketoacyl-synt_C"/>
    <property type="match status" value="1"/>
</dbReference>
<dbReference type="InterPro" id="IPR020841">
    <property type="entry name" value="PKS_Beta-ketoAc_synthase_dom"/>
</dbReference>
<dbReference type="InterPro" id="IPR049551">
    <property type="entry name" value="PKS_DH_C"/>
</dbReference>
<gene>
    <name evidence="11" type="ORF">Wenmar_00286</name>
</gene>
<dbReference type="EMBL" id="AONG01000003">
    <property type="protein sequence ID" value="KIQ70912.1"/>
    <property type="molecule type" value="Genomic_DNA"/>
</dbReference>
<dbReference type="InterPro" id="IPR049552">
    <property type="entry name" value="PKS_DH_N"/>
</dbReference>
<reference evidence="11 12" key="1">
    <citation type="submission" date="2013-01" db="EMBL/GenBank/DDBJ databases">
        <authorList>
            <person name="Fiebig A."/>
            <person name="Goeker M."/>
            <person name="Klenk H.-P.P."/>
        </authorList>
    </citation>
    <scope>NUCLEOTIDE SEQUENCE [LARGE SCALE GENOMIC DNA]</scope>
    <source>
        <strain evidence="11 12">DSM 24838</strain>
    </source>
</reference>
<dbReference type="PANTHER" id="PTHR43775">
    <property type="entry name" value="FATTY ACID SYNTHASE"/>
    <property type="match status" value="1"/>
</dbReference>
<evidence type="ECO:0000256" key="6">
    <source>
        <dbReference type="ARBA" id="ARBA00023268"/>
    </source>
</evidence>
<dbReference type="Pfam" id="PF00109">
    <property type="entry name" value="ketoacyl-synt"/>
    <property type="match status" value="1"/>
</dbReference>
<dbReference type="InterPro" id="IPR014043">
    <property type="entry name" value="Acyl_transferase_dom"/>
</dbReference>
<dbReference type="Gene3D" id="3.40.50.720">
    <property type="entry name" value="NAD(P)-binding Rossmann-like Domain"/>
    <property type="match status" value="1"/>
</dbReference>
<keyword evidence="2" id="KW-0597">Phosphoprotein</keyword>
<dbReference type="InterPro" id="IPR016039">
    <property type="entry name" value="Thiolase-like"/>
</dbReference>
<protein>
    <submittedName>
        <fullName evidence="11">Polyketide synthase module</fullName>
    </submittedName>
</protein>
<dbReference type="Pfam" id="PF08659">
    <property type="entry name" value="KR"/>
    <property type="match status" value="1"/>
</dbReference>
<dbReference type="Proteomes" id="UP000035100">
    <property type="component" value="Unassembled WGS sequence"/>
</dbReference>
<dbReference type="CDD" id="cd08953">
    <property type="entry name" value="KR_2_SDR_x"/>
    <property type="match status" value="1"/>
</dbReference>
<dbReference type="SUPFAM" id="SSF53901">
    <property type="entry name" value="Thiolase-like"/>
    <property type="match status" value="1"/>
</dbReference>
<dbReference type="SUPFAM" id="SSF55048">
    <property type="entry name" value="Probable ACP-binding domain of malonyl-CoA ACP transacylase"/>
    <property type="match status" value="1"/>
</dbReference>
<dbReference type="SMART" id="SM00826">
    <property type="entry name" value="PKS_DH"/>
    <property type="match status" value="1"/>
</dbReference>
<dbReference type="InterPro" id="IPR049490">
    <property type="entry name" value="C883_1060-like_KR_N"/>
</dbReference>
<feature type="domain" description="Ketosynthase family 3 (KS3)" evidence="9">
    <location>
        <begin position="12"/>
        <end position="440"/>
    </location>
</feature>
<dbReference type="Pfam" id="PF00698">
    <property type="entry name" value="Acyl_transf_1"/>
    <property type="match status" value="1"/>
</dbReference>
<dbReference type="Gene3D" id="3.10.129.110">
    <property type="entry name" value="Polyketide synthase dehydratase"/>
    <property type="match status" value="1"/>
</dbReference>
<evidence type="ECO:0000256" key="7">
    <source>
        <dbReference type="PROSITE-ProRule" id="PRU01363"/>
    </source>
</evidence>
<feature type="active site" description="Proton donor; for dehydratase activity" evidence="7">
    <location>
        <position position="1562"/>
    </location>
</feature>
<feature type="region of interest" description="Disordered" evidence="8">
    <location>
        <begin position="1715"/>
        <end position="1755"/>
    </location>
</feature>
<dbReference type="InterPro" id="IPR014030">
    <property type="entry name" value="Ketoacyl_synth_N"/>
</dbReference>
<dbReference type="PROSITE" id="PS00606">
    <property type="entry name" value="KS3_1"/>
    <property type="match status" value="1"/>
</dbReference>
<dbReference type="Pfam" id="PF22621">
    <property type="entry name" value="CurL-like_PKS_C"/>
    <property type="match status" value="1"/>
</dbReference>
<dbReference type="Gene3D" id="3.40.366.10">
    <property type="entry name" value="Malonyl-Coenzyme A Acyl Carrier Protein, domain 2"/>
    <property type="match status" value="1"/>
</dbReference>
<dbReference type="InterPro" id="IPR001227">
    <property type="entry name" value="Ac_transferase_dom_sf"/>
</dbReference>
<keyword evidence="6" id="KW-0511">Multifunctional enzyme</keyword>
<dbReference type="SMART" id="SM00825">
    <property type="entry name" value="PKS_KS"/>
    <property type="match status" value="1"/>
</dbReference>
<dbReference type="InterPro" id="IPR057326">
    <property type="entry name" value="KR_dom"/>
</dbReference>
<name>A0A0D0QF05_9RHOB</name>
<evidence type="ECO:0000256" key="4">
    <source>
        <dbReference type="ARBA" id="ARBA00022832"/>
    </source>
</evidence>
<evidence type="ECO:0000313" key="11">
    <source>
        <dbReference type="EMBL" id="KIQ70912.1"/>
    </source>
</evidence>
<dbReference type="InterPro" id="IPR036291">
    <property type="entry name" value="NAD(P)-bd_dom_sf"/>
</dbReference>
<keyword evidence="1" id="KW-0596">Phosphopantetheine</keyword>
<dbReference type="eggNOG" id="COG1028">
    <property type="taxonomic scope" value="Bacteria"/>
</dbReference>
<evidence type="ECO:0000259" key="9">
    <source>
        <dbReference type="PROSITE" id="PS52004"/>
    </source>
</evidence>
<evidence type="ECO:0000256" key="1">
    <source>
        <dbReference type="ARBA" id="ARBA00022450"/>
    </source>
</evidence>
<evidence type="ECO:0000256" key="3">
    <source>
        <dbReference type="ARBA" id="ARBA00022679"/>
    </source>
</evidence>
<evidence type="ECO:0000313" key="12">
    <source>
        <dbReference type="Proteomes" id="UP000035100"/>
    </source>
</evidence>
<feature type="region of interest" description="C-terminal hotdog fold" evidence="7">
    <location>
        <begin position="1503"/>
        <end position="1647"/>
    </location>
</feature>
<dbReference type="SMART" id="SM00822">
    <property type="entry name" value="PKS_KR"/>
    <property type="match status" value="1"/>
</dbReference>
<evidence type="ECO:0000259" key="10">
    <source>
        <dbReference type="PROSITE" id="PS52019"/>
    </source>
</evidence>
<comment type="caution">
    <text evidence="11">The sequence shown here is derived from an EMBL/GenBank/DDBJ whole genome shotgun (WGS) entry which is preliminary data.</text>
</comment>
<keyword evidence="12" id="KW-1185">Reference proteome</keyword>
<dbReference type="SMART" id="SM00827">
    <property type="entry name" value="PKS_AT"/>
    <property type="match status" value="1"/>
</dbReference>
<dbReference type="InterPro" id="IPR042104">
    <property type="entry name" value="PKS_dehydratase_sf"/>
</dbReference>
<dbReference type="CDD" id="cd00833">
    <property type="entry name" value="PKS"/>
    <property type="match status" value="1"/>
</dbReference>
<dbReference type="InterPro" id="IPR016035">
    <property type="entry name" value="Acyl_Trfase/lysoPLipase"/>
</dbReference>
<dbReference type="Gene3D" id="3.40.47.10">
    <property type="match status" value="1"/>
</dbReference>
<dbReference type="eggNOG" id="COG3321">
    <property type="taxonomic scope" value="Bacteria"/>
</dbReference>
<dbReference type="PANTHER" id="PTHR43775:SF51">
    <property type="entry name" value="INACTIVE PHENOLPHTHIOCEROL SYNTHESIS POLYKETIDE SYNTHASE TYPE I PKS1-RELATED"/>
    <property type="match status" value="1"/>
</dbReference>
<dbReference type="Pfam" id="PF21089">
    <property type="entry name" value="PKS_DH_N"/>
    <property type="match status" value="1"/>
</dbReference>
<dbReference type="SUPFAM" id="SSF52151">
    <property type="entry name" value="FabD/lysophospholipase-like"/>
    <property type="match status" value="1"/>
</dbReference>
<dbReference type="InterPro" id="IPR049900">
    <property type="entry name" value="PKS_mFAS_DH"/>
</dbReference>
<dbReference type="InterPro" id="IPR013968">
    <property type="entry name" value="PKS_KR"/>
</dbReference>
<dbReference type="GO" id="GO:0004315">
    <property type="term" value="F:3-oxoacyl-[acyl-carrier-protein] synthase activity"/>
    <property type="evidence" value="ECO:0007669"/>
    <property type="project" value="InterPro"/>
</dbReference>
<dbReference type="PATRIC" id="fig|1123501.6.peg.344"/>
<evidence type="ECO:0000256" key="2">
    <source>
        <dbReference type="ARBA" id="ARBA00022553"/>
    </source>
</evidence>
<dbReference type="Pfam" id="PF21394">
    <property type="entry name" value="Beta-ketacyl_N"/>
    <property type="match status" value="1"/>
</dbReference>
<sequence>MNGTEPTARDLTTDIAIVGMAAHLPGADGVDAYWRLLADGVCAIRRLSEDDLAAAGEPPQVSGRDDYVPYAAPLDGFERFDAEFFGLSPKDAAIMDPQHRQFLEVCWEAMEHAGHPPESVDGRVGVYGGCGMGSYFYFNVCSNPGLVDETGMFLLRHTGNDKDFLTTRVSHVFDLHGPSVNVQTACSTSLVAVHYAVQALLSGECDMALAGGVTIELPQGRGYLYKEGEILSPDGQCHAFDHRAQGTVFGSGAGAVVLKRLDDAVRDGDTIWAVVRGSAINNDGAAKAGYLAPSVDGQAAAVAEAHAVAGVTADSIDYVECHGTGTYLGDPIEVAALTEAFRQTSDAVDHCRIGSVKTNIGHLDTAAGVASLIKASLALHHRQMPPSLGYEAPNPAIGFEGSPFRVNDTLTEWERRGHPRRAGVNSLGVGGTNAHVVLEEAPEVPAGDESDWPFQLLTVSARSKAALDAASERLAAHLEATPEQALADVAFTLKEGRRAFERRRVLVAESHAQAAGRLREGDPRRVFTHTVVGDDPQPVFMFPGGGAQYAGMGRDLYETEPVYREWADRGLDHLATLVEWDPREVLFGADDPRLLKPSVQLPLILVTEVALARLWMAWGVTPAALIGHSMGENAAAVVAGVMTFEVGIGLVTLRGQLFDTVPAGGMLSVALPEAELRARLGDDLDLASVNAPSLTVATGPQDALDALEARLKAEDVDCRRIAIDIAAHSRMLEPILAPFGDYLRGLDLKAPQIPIVSNLTGDWLTEAQATDADYWVRHLRGTVLFEAGLTTLSAEAERIYIECGPGKALGSLAGQHGRVTANQVIGSLRHPEDAVADDAYFVAQLGRVWATGGRFDWDQLWGGARRLRVPLPTYPFQRASYFIEPGKAVTAAAKDWPMRVEDRDRWGWVPAWKPEYADCAVDLGGDLLDAPAGRWLVFTDAVGVGAEAVARLRKAGRRVVEVRPGDTFAKVGEDAYTLAPERGLEGYEALIRDLAARDLMPDRCAHLWLVTADETARPGSSFFHRVQEHGFWSLFFLAQAWAGEGGGALDLTIVTSEAAKVRDEALRYPEKATVMGPSRVIPREFPGVTCRVLDLSVEGARADAVLAEMLSEPANGVAAFRGGVRYAQVWRRADLPAAEAAEVPQGAVVLLTGGFGGIGLTVAEALVRERGARIALVGRQALPPREAWDDLIRRAGEADRMRQRVEAVRRLEAAGGEVLALAADVSNVEEMREAVEAVRQRWGRIDGVVHGAGVVDDAPILGKSPMAIEDVFTPKVHGTQVLTELFPDGALSFMVLFSSSSTATAPAGQVDYVAANEYLNAVARARAGGRTKVLAIDWGVWADVGMAAEAMAARTGRKPAPPQPVDAPLIDAMSFDEGGNRVFSARWRTAARWVLDEHRTKAGDALLPGTGYLELAAEALALQGEGAAFEIRDLTFLRPLRVDDAGETAVRITLPRSEAGYRLKVESAADGAGWIENAEGALRLLPMLRPEIVDLAAVAKRCGRLTSADGDGTLASPQEAHLKFGRRWRVLKATRFGEGEGLAQLALPPADEGYHLHPGLMDLATGWAMELIEGYQPTHLWVPVAYGAVRVHGPLPAEVVSWVRSAADNRADGGTARFDVTLCAPDGTVCVEVRGFTIHKLTGDIRFAAPPPKATIAGPRPLSPAEERLKHSISQGIPPADGARAFFRALAAGRPQVLISSLDLNALIAQADVGDQREESAGPDLRAAAAGQRLRRARGRDRAAAGGDVVRAAGR</sequence>
<organism evidence="11 12">
    <name type="scientific">Wenxinia marina DSM 24838</name>
    <dbReference type="NCBI Taxonomy" id="1123501"/>
    <lineage>
        <taxon>Bacteria</taxon>
        <taxon>Pseudomonadati</taxon>
        <taxon>Pseudomonadota</taxon>
        <taxon>Alphaproteobacteria</taxon>
        <taxon>Rhodobacterales</taxon>
        <taxon>Roseobacteraceae</taxon>
        <taxon>Wenxinia</taxon>
    </lineage>
</organism>
<dbReference type="PROSITE" id="PS52004">
    <property type="entry name" value="KS3_2"/>
    <property type="match status" value="1"/>
</dbReference>
<dbReference type="InterPro" id="IPR016036">
    <property type="entry name" value="Malonyl_transacylase_ACP-bd"/>
</dbReference>
<dbReference type="GO" id="GO:0006633">
    <property type="term" value="P:fatty acid biosynthetic process"/>
    <property type="evidence" value="ECO:0007669"/>
    <property type="project" value="InterPro"/>
</dbReference>